<evidence type="ECO:0000313" key="2">
    <source>
        <dbReference type="Proteomes" id="UP000247810"/>
    </source>
</evidence>
<dbReference type="VEuPathDB" id="FungiDB:BO71DRAFT_36409"/>
<keyword evidence="2" id="KW-1185">Reference proteome</keyword>
<protein>
    <submittedName>
        <fullName evidence="1">Uncharacterized protein</fullName>
    </submittedName>
</protein>
<gene>
    <name evidence="1" type="ORF">BO71DRAFT_36409</name>
</gene>
<dbReference type="Proteomes" id="UP000247810">
    <property type="component" value="Unassembled WGS sequence"/>
</dbReference>
<dbReference type="EMBL" id="KZ825930">
    <property type="protein sequence ID" value="PYH91957.1"/>
    <property type="molecule type" value="Genomic_DNA"/>
</dbReference>
<name>A0A319DCE4_9EURO</name>
<dbReference type="AlphaFoldDB" id="A0A319DCE4"/>
<evidence type="ECO:0000313" key="1">
    <source>
        <dbReference type="EMBL" id="PYH91957.1"/>
    </source>
</evidence>
<reference evidence="1 2" key="1">
    <citation type="submission" date="2018-02" db="EMBL/GenBank/DDBJ databases">
        <title>The genomes of Aspergillus section Nigri reveals drivers in fungal speciation.</title>
        <authorList>
            <consortium name="DOE Joint Genome Institute"/>
            <person name="Vesth T.C."/>
            <person name="Nybo J."/>
            <person name="Theobald S."/>
            <person name="Brandl J."/>
            <person name="Frisvad J.C."/>
            <person name="Nielsen K.F."/>
            <person name="Lyhne E.K."/>
            <person name="Kogle M.E."/>
            <person name="Kuo A."/>
            <person name="Riley R."/>
            <person name="Clum A."/>
            <person name="Nolan M."/>
            <person name="Lipzen A."/>
            <person name="Salamov A."/>
            <person name="Henrissat B."/>
            <person name="Wiebenga A."/>
            <person name="De vries R.P."/>
            <person name="Grigoriev I.V."/>
            <person name="Mortensen U.H."/>
            <person name="Andersen M.R."/>
            <person name="Baker S.E."/>
        </authorList>
    </citation>
    <scope>NUCLEOTIDE SEQUENCE [LARGE SCALE GENOMIC DNA]</scope>
    <source>
        <strain evidence="1 2">CBS 707.79</strain>
    </source>
</reference>
<proteinExistence type="predicted"/>
<organism evidence="1 2">
    <name type="scientific">Aspergillus ellipticus CBS 707.79</name>
    <dbReference type="NCBI Taxonomy" id="1448320"/>
    <lineage>
        <taxon>Eukaryota</taxon>
        <taxon>Fungi</taxon>
        <taxon>Dikarya</taxon>
        <taxon>Ascomycota</taxon>
        <taxon>Pezizomycotina</taxon>
        <taxon>Eurotiomycetes</taxon>
        <taxon>Eurotiomycetidae</taxon>
        <taxon>Eurotiales</taxon>
        <taxon>Aspergillaceae</taxon>
        <taxon>Aspergillus</taxon>
        <taxon>Aspergillus subgen. Circumdati</taxon>
    </lineage>
</organism>
<accession>A0A319DCE4</accession>
<sequence length="257" mass="28239">MVIIPHCFWGASEGICFALISWNPHPHPVLSFGHPSMPTIVGWCYMPCGGRSCWTNGHTPAVLPPMRCDYFHTTTATSRALPVLSGRPPGWVAAGSEKGKNPRRMPAILMSGMDGSTHELLHPELVRPSVLHAPHQPWYVPSPPTGPRPMALVFLFHGFGTAINLRHVGQQGMYILPTYMTPDRGHGSPLFSLPLYRLISPAQLPGAGHKQNNQNCLVNRTSHVLLRTPVQYTVQNASHFTRQPIPPCIHQSAGRPS</sequence>